<dbReference type="SUPFAM" id="SSF54106">
    <property type="entry name" value="LysM domain"/>
    <property type="match status" value="1"/>
</dbReference>
<reference evidence="4 5" key="1">
    <citation type="submission" date="2018-11" db="EMBL/GenBank/DDBJ databases">
        <title>Sequencing the genomes of 1000 actinobacteria strains.</title>
        <authorList>
            <person name="Klenk H.-P."/>
        </authorList>
    </citation>
    <scope>NUCLEOTIDE SEQUENCE [LARGE SCALE GENOMIC DNA]</scope>
    <source>
        <strain evidence="4 5">DSM 15700</strain>
    </source>
</reference>
<organism evidence="4 5">
    <name type="scientific">Myceligenerans xiligouense</name>
    <dbReference type="NCBI Taxonomy" id="253184"/>
    <lineage>
        <taxon>Bacteria</taxon>
        <taxon>Bacillati</taxon>
        <taxon>Actinomycetota</taxon>
        <taxon>Actinomycetes</taxon>
        <taxon>Micrococcales</taxon>
        <taxon>Promicromonosporaceae</taxon>
        <taxon>Myceligenerans</taxon>
    </lineage>
</organism>
<feature type="compositionally biased region" description="Low complexity" evidence="1">
    <location>
        <begin position="54"/>
        <end position="65"/>
    </location>
</feature>
<dbReference type="CDD" id="cd00118">
    <property type="entry name" value="LysM"/>
    <property type="match status" value="1"/>
</dbReference>
<evidence type="ECO:0000256" key="2">
    <source>
        <dbReference type="SAM" id="Phobius"/>
    </source>
</evidence>
<protein>
    <submittedName>
        <fullName evidence="4">LysM domain-containing protein</fullName>
    </submittedName>
</protein>
<keyword evidence="2" id="KW-0472">Membrane</keyword>
<keyword evidence="2" id="KW-0812">Transmembrane</keyword>
<feature type="region of interest" description="Disordered" evidence="1">
    <location>
        <begin position="1"/>
        <end position="65"/>
    </location>
</feature>
<evidence type="ECO:0000259" key="3">
    <source>
        <dbReference type="PROSITE" id="PS51782"/>
    </source>
</evidence>
<feature type="transmembrane region" description="Helical" evidence="2">
    <location>
        <begin position="83"/>
        <end position="104"/>
    </location>
</feature>
<dbReference type="PROSITE" id="PS51782">
    <property type="entry name" value="LYSM"/>
    <property type="match status" value="1"/>
</dbReference>
<keyword evidence="2" id="KW-1133">Transmembrane helix</keyword>
<evidence type="ECO:0000313" key="5">
    <source>
        <dbReference type="Proteomes" id="UP000280501"/>
    </source>
</evidence>
<feature type="domain" description="LysM" evidence="3">
    <location>
        <begin position="114"/>
        <end position="164"/>
    </location>
</feature>
<dbReference type="Gene3D" id="3.10.350.10">
    <property type="entry name" value="LysM domain"/>
    <property type="match status" value="1"/>
</dbReference>
<dbReference type="RefSeq" id="WP_170177079.1">
    <property type="nucleotide sequence ID" value="NZ_RKQZ01000001.1"/>
</dbReference>
<evidence type="ECO:0000256" key="1">
    <source>
        <dbReference type="SAM" id="MobiDB-lite"/>
    </source>
</evidence>
<gene>
    <name evidence="4" type="ORF">EDD34_2717</name>
</gene>
<dbReference type="EMBL" id="RKQZ01000001">
    <property type="protein sequence ID" value="RPF22073.1"/>
    <property type="molecule type" value="Genomic_DNA"/>
</dbReference>
<name>A0A3N4YN50_9MICO</name>
<dbReference type="Pfam" id="PF01476">
    <property type="entry name" value="LysM"/>
    <property type="match status" value="1"/>
</dbReference>
<feature type="compositionally biased region" description="Low complexity" evidence="1">
    <location>
        <begin position="30"/>
        <end position="47"/>
    </location>
</feature>
<dbReference type="InterPro" id="IPR018392">
    <property type="entry name" value="LysM"/>
</dbReference>
<keyword evidence="5" id="KW-1185">Reference proteome</keyword>
<comment type="caution">
    <text evidence="4">The sequence shown here is derived from an EMBL/GenBank/DDBJ whole genome shotgun (WGS) entry which is preliminary data.</text>
</comment>
<proteinExistence type="predicted"/>
<evidence type="ECO:0000313" key="4">
    <source>
        <dbReference type="EMBL" id="RPF22073.1"/>
    </source>
</evidence>
<dbReference type="InterPro" id="IPR036779">
    <property type="entry name" value="LysM_dom_sf"/>
</dbReference>
<dbReference type="Proteomes" id="UP000280501">
    <property type="component" value="Unassembled WGS sequence"/>
</dbReference>
<accession>A0A3N4YN50</accession>
<sequence length="167" mass="16947">MSTSTTLEHHGLGRSRGAASRAGRRHLRVVPPLEDAAAVPAARPASARPDDRAPAASAPSPGGRSLAARLGLEGLRLTARGRFAVAVVALVVAAPVVWGATAVASSPVDPVEVRAHAVEPGETLWGLAASVAEPGQDVRDVVRELQELNGLPTGGLTVGQTLYVPAG</sequence>
<dbReference type="AlphaFoldDB" id="A0A3N4YN50"/>